<keyword evidence="1" id="KW-1133">Transmembrane helix</keyword>
<keyword evidence="1" id="KW-0472">Membrane</keyword>
<reference evidence="2" key="1">
    <citation type="submission" date="2014-09" db="EMBL/GenBank/DDBJ databases">
        <authorList>
            <person name="Magalhaes I.L.F."/>
            <person name="Oliveira U."/>
            <person name="Santos F.R."/>
            <person name="Vidigal T.H.D.A."/>
            <person name="Brescovit A.D."/>
            <person name="Santos A.J."/>
        </authorList>
    </citation>
    <scope>NUCLEOTIDE SEQUENCE</scope>
    <source>
        <tissue evidence="2">Shoot tissue taken approximately 20 cm above the soil surface</tissue>
    </source>
</reference>
<evidence type="ECO:0000256" key="1">
    <source>
        <dbReference type="SAM" id="Phobius"/>
    </source>
</evidence>
<protein>
    <submittedName>
        <fullName evidence="2">Uncharacterized protein</fullName>
    </submittedName>
</protein>
<evidence type="ECO:0000313" key="2">
    <source>
        <dbReference type="EMBL" id="JAD71428.1"/>
    </source>
</evidence>
<name>A0A0A9CAE4_ARUDO</name>
<organism evidence="2">
    <name type="scientific">Arundo donax</name>
    <name type="common">Giant reed</name>
    <name type="synonym">Donax arundinaceus</name>
    <dbReference type="NCBI Taxonomy" id="35708"/>
    <lineage>
        <taxon>Eukaryota</taxon>
        <taxon>Viridiplantae</taxon>
        <taxon>Streptophyta</taxon>
        <taxon>Embryophyta</taxon>
        <taxon>Tracheophyta</taxon>
        <taxon>Spermatophyta</taxon>
        <taxon>Magnoliopsida</taxon>
        <taxon>Liliopsida</taxon>
        <taxon>Poales</taxon>
        <taxon>Poaceae</taxon>
        <taxon>PACMAD clade</taxon>
        <taxon>Arundinoideae</taxon>
        <taxon>Arundineae</taxon>
        <taxon>Arundo</taxon>
    </lineage>
</organism>
<keyword evidence="1" id="KW-0812">Transmembrane</keyword>
<proteinExistence type="predicted"/>
<reference evidence="2" key="2">
    <citation type="journal article" date="2015" name="Data Brief">
        <title>Shoot transcriptome of the giant reed, Arundo donax.</title>
        <authorList>
            <person name="Barrero R.A."/>
            <person name="Guerrero F.D."/>
            <person name="Moolhuijzen P."/>
            <person name="Goolsby J.A."/>
            <person name="Tidwell J."/>
            <person name="Bellgard S.E."/>
            <person name="Bellgard M.I."/>
        </authorList>
    </citation>
    <scope>NUCLEOTIDE SEQUENCE</scope>
    <source>
        <tissue evidence="2">Shoot tissue taken approximately 20 cm above the soil surface</tissue>
    </source>
</reference>
<dbReference type="AlphaFoldDB" id="A0A0A9CAE4"/>
<accession>A0A0A9CAE4</accession>
<sequence length="26" mass="3028">MHLINTAIDGTLDLICILFFLFFPMK</sequence>
<dbReference type="EMBL" id="GBRH01226467">
    <property type="protein sequence ID" value="JAD71428.1"/>
    <property type="molecule type" value="Transcribed_RNA"/>
</dbReference>
<feature type="transmembrane region" description="Helical" evidence="1">
    <location>
        <begin position="6"/>
        <end position="23"/>
    </location>
</feature>